<evidence type="ECO:0000256" key="2">
    <source>
        <dbReference type="PIRSR" id="PIRSR000390-2"/>
    </source>
</evidence>
<evidence type="ECO:0000313" key="4">
    <source>
        <dbReference type="EMBL" id="MDF9409153.1"/>
    </source>
</evidence>
<comment type="caution">
    <text evidence="4">The sequence shown here is derived from an EMBL/GenBank/DDBJ whole genome shotgun (WGS) entry which is preliminary data.</text>
</comment>
<proteinExistence type="inferred from homology"/>
<dbReference type="PIRSF" id="PIRSF000390">
    <property type="entry name" value="PLP_StrS"/>
    <property type="match status" value="1"/>
</dbReference>
<dbReference type="PANTHER" id="PTHR30244:SF34">
    <property type="entry name" value="DTDP-4-AMINO-4,6-DIDEOXYGALACTOSE TRANSAMINASE"/>
    <property type="match status" value="1"/>
</dbReference>
<keyword evidence="5" id="KW-1185">Reference proteome</keyword>
<reference evidence="4" key="1">
    <citation type="submission" date="2022-02" db="EMBL/GenBank/DDBJ databases">
        <authorList>
            <person name="Leng L."/>
        </authorList>
    </citation>
    <scope>NUCLEOTIDE SEQUENCE</scope>
    <source>
        <strain evidence="4">JI</strain>
    </source>
</reference>
<evidence type="ECO:0000313" key="5">
    <source>
        <dbReference type="Proteomes" id="UP001154312"/>
    </source>
</evidence>
<gene>
    <name evidence="4" type="primary">pseC</name>
    <name evidence="4" type="ORF">L7E55_12435</name>
</gene>
<dbReference type="CDD" id="cd00616">
    <property type="entry name" value="AHBA_syn"/>
    <property type="match status" value="1"/>
</dbReference>
<dbReference type="InterPro" id="IPR015422">
    <property type="entry name" value="PyrdxlP-dep_Trfase_small"/>
</dbReference>
<dbReference type="GO" id="GO:0030170">
    <property type="term" value="F:pyridoxal phosphate binding"/>
    <property type="evidence" value="ECO:0007669"/>
    <property type="project" value="TreeGrafter"/>
</dbReference>
<dbReference type="Gene3D" id="3.90.1150.10">
    <property type="entry name" value="Aspartate Aminotransferase, domain 1"/>
    <property type="match status" value="1"/>
</dbReference>
<keyword evidence="2 3" id="KW-0663">Pyridoxal phosphate</keyword>
<dbReference type="Gene3D" id="3.40.640.10">
    <property type="entry name" value="Type I PLP-dependent aspartate aminotransferase-like (Major domain)"/>
    <property type="match status" value="1"/>
</dbReference>
<dbReference type="InterPro" id="IPR015421">
    <property type="entry name" value="PyrdxlP-dep_Trfase_major"/>
</dbReference>
<evidence type="ECO:0000256" key="3">
    <source>
        <dbReference type="RuleBase" id="RU004508"/>
    </source>
</evidence>
<dbReference type="Proteomes" id="UP001154312">
    <property type="component" value="Unassembled WGS sequence"/>
</dbReference>
<dbReference type="InterPro" id="IPR015424">
    <property type="entry name" value="PyrdxlP-dep_Trfase"/>
</dbReference>
<keyword evidence="4" id="KW-0032">Aminotransferase</keyword>
<dbReference type="NCBIfam" id="TIGR03588">
    <property type="entry name" value="PseC"/>
    <property type="match status" value="1"/>
</dbReference>
<dbReference type="GO" id="GO:0008483">
    <property type="term" value="F:transaminase activity"/>
    <property type="evidence" value="ECO:0007669"/>
    <property type="project" value="UniProtKB-KW"/>
</dbReference>
<dbReference type="SUPFAM" id="SSF53383">
    <property type="entry name" value="PLP-dependent transferases"/>
    <property type="match status" value="1"/>
</dbReference>
<dbReference type="EC" id="2.6.1.92" evidence="4"/>
<dbReference type="InterPro" id="IPR000653">
    <property type="entry name" value="DegT/StrS_aminotransferase"/>
</dbReference>
<dbReference type="InterPro" id="IPR020026">
    <property type="entry name" value="PseC"/>
</dbReference>
<dbReference type="PANTHER" id="PTHR30244">
    <property type="entry name" value="TRANSAMINASE"/>
    <property type="match status" value="1"/>
</dbReference>
<keyword evidence="4" id="KW-0808">Transferase</keyword>
<sequence>MKKASFTPAAPILAGFHQKNYVKWSANKIVKQGIHPLMANFIPYAKQQVDEDDIAAVTAVLRSDWLTTGPQVASFEQALADTTRAKYAVVFSSGTAALHAAYFAAGVKHGDEVITTPLTFAATANAALYLGARPVFIDIAPGSFNINQALIEEAITSRTKVIAPVDMTGLPAPVEEIMEIARGYGIIVVEDAAHALGANFNGKPVGSRADMTVFSFHPVKHITCGEGGAVTTNNRRYYDKLLAFRSHGMVREPSLLMENHGPWYYEMQQLGYNYRITDIQCALGLSQLKKLTRFLARRREIAARYNEAFENCPHLLTPPVVPGVEPAWHLYVLRLAGDNPPRGELIDRLYKNSIGTQVHYLPVYRHPYYRDLGYPAGLCPNVEDYYRRAISIPLYPAMGNTDVKRVIKVVMEEVNSLYERLLSSDVENIHHSS</sequence>
<dbReference type="Pfam" id="PF01041">
    <property type="entry name" value="DegT_DnrJ_EryC1"/>
    <property type="match status" value="1"/>
</dbReference>
<comment type="similarity">
    <text evidence="3">Belongs to the DegT/DnrJ/EryC1 family.</text>
</comment>
<name>A0A9X4H4Y3_9FIRM</name>
<feature type="modified residue" description="N6-(pyridoxal phosphate)lysine" evidence="2">
    <location>
        <position position="220"/>
    </location>
</feature>
<dbReference type="AlphaFoldDB" id="A0A9X4H4Y3"/>
<organism evidence="4 5">
    <name type="scientific">Pelotomaculum isophthalicicum JI</name>
    <dbReference type="NCBI Taxonomy" id="947010"/>
    <lineage>
        <taxon>Bacteria</taxon>
        <taxon>Bacillati</taxon>
        <taxon>Bacillota</taxon>
        <taxon>Clostridia</taxon>
        <taxon>Eubacteriales</taxon>
        <taxon>Desulfotomaculaceae</taxon>
        <taxon>Pelotomaculum</taxon>
    </lineage>
</organism>
<feature type="active site" description="Proton acceptor" evidence="1">
    <location>
        <position position="220"/>
    </location>
</feature>
<protein>
    <submittedName>
        <fullName evidence="4">UDP-4-amino-4, 6-dideoxy-N-acetyl-beta-L-altrosamine transaminase</fullName>
        <ecNumber evidence="4">2.6.1.92</ecNumber>
    </submittedName>
</protein>
<dbReference type="EMBL" id="JAKOAV010000024">
    <property type="protein sequence ID" value="MDF9409153.1"/>
    <property type="molecule type" value="Genomic_DNA"/>
</dbReference>
<accession>A0A9X4H4Y3</accession>
<evidence type="ECO:0000256" key="1">
    <source>
        <dbReference type="PIRSR" id="PIRSR000390-1"/>
    </source>
</evidence>
<dbReference type="GO" id="GO:0000271">
    <property type="term" value="P:polysaccharide biosynthetic process"/>
    <property type="evidence" value="ECO:0007669"/>
    <property type="project" value="TreeGrafter"/>
</dbReference>